<feature type="non-terminal residue" evidence="1">
    <location>
        <position position="62"/>
    </location>
</feature>
<proteinExistence type="predicted"/>
<comment type="caution">
    <text evidence="1">The sequence shown here is derived from an EMBL/GenBank/DDBJ whole genome shotgun (WGS) entry which is preliminary data.</text>
</comment>
<keyword evidence="3" id="KW-1185">Reference proteome</keyword>
<reference evidence="1" key="1">
    <citation type="submission" date="2021-02" db="EMBL/GenBank/DDBJ databases">
        <authorList>
            <person name="Nowell W R."/>
        </authorList>
    </citation>
    <scope>NUCLEOTIDE SEQUENCE</scope>
</reference>
<sequence length="62" mass="7129">FGTNDLEFSQSAKQILTCIFCQENSEVKINSEAIVLSAYVQNSRVLSKTRSRRIENWDTFDP</sequence>
<name>A0A821X1S3_9BILA</name>
<evidence type="ECO:0000313" key="1">
    <source>
        <dbReference type="EMBL" id="CAF4934560.1"/>
    </source>
</evidence>
<gene>
    <name evidence="1" type="ORF">UJA718_LOCUS47029</name>
    <name evidence="2" type="ORF">UJA718_LOCUS48469</name>
</gene>
<feature type="non-terminal residue" evidence="1">
    <location>
        <position position="1"/>
    </location>
</feature>
<accession>A0A821X1S3</accession>
<dbReference type="Proteomes" id="UP000663873">
    <property type="component" value="Unassembled WGS sequence"/>
</dbReference>
<organism evidence="1 3">
    <name type="scientific">Rotaria socialis</name>
    <dbReference type="NCBI Taxonomy" id="392032"/>
    <lineage>
        <taxon>Eukaryota</taxon>
        <taxon>Metazoa</taxon>
        <taxon>Spiralia</taxon>
        <taxon>Gnathifera</taxon>
        <taxon>Rotifera</taxon>
        <taxon>Eurotatoria</taxon>
        <taxon>Bdelloidea</taxon>
        <taxon>Philodinida</taxon>
        <taxon>Philodinidae</taxon>
        <taxon>Rotaria</taxon>
    </lineage>
</organism>
<protein>
    <submittedName>
        <fullName evidence="1">Uncharacterized protein</fullName>
    </submittedName>
</protein>
<dbReference type="EMBL" id="CAJOBP010097134">
    <property type="protein sequence ID" value="CAF4965498.1"/>
    <property type="molecule type" value="Genomic_DNA"/>
</dbReference>
<dbReference type="EMBL" id="CAJOBP010087099">
    <property type="protein sequence ID" value="CAF4934560.1"/>
    <property type="molecule type" value="Genomic_DNA"/>
</dbReference>
<dbReference type="AlphaFoldDB" id="A0A821X1S3"/>
<evidence type="ECO:0000313" key="3">
    <source>
        <dbReference type="Proteomes" id="UP000663873"/>
    </source>
</evidence>
<evidence type="ECO:0000313" key="2">
    <source>
        <dbReference type="EMBL" id="CAF4965498.1"/>
    </source>
</evidence>